<evidence type="ECO:0000313" key="1">
    <source>
        <dbReference type="EMBL" id="KAI8527889.1"/>
    </source>
</evidence>
<comment type="caution">
    <text evidence="1">The sequence shown here is derived from an EMBL/GenBank/DDBJ whole genome shotgun (WGS) entry which is preliminary data.</text>
</comment>
<keyword evidence="2" id="KW-1185">Reference proteome</keyword>
<protein>
    <submittedName>
        <fullName evidence="1">Uncharacterized protein</fullName>
    </submittedName>
</protein>
<name>A0ACC0LHV5_RHOML</name>
<reference evidence="1" key="1">
    <citation type="submission" date="2022-02" db="EMBL/GenBank/DDBJ databases">
        <title>Plant Genome Project.</title>
        <authorList>
            <person name="Zhang R.-G."/>
        </authorList>
    </citation>
    <scope>NUCLEOTIDE SEQUENCE</scope>
    <source>
        <strain evidence="1">AT1</strain>
    </source>
</reference>
<dbReference type="EMBL" id="CM046399">
    <property type="protein sequence ID" value="KAI8527889.1"/>
    <property type="molecule type" value="Genomic_DNA"/>
</dbReference>
<accession>A0ACC0LHV5</accession>
<sequence>MIGNVHFVELIDLNKHLMISDQTNFLHTCSTRRALRSERFQSSEQDWSGASWAGTTRCCPFK</sequence>
<evidence type="ECO:0000313" key="2">
    <source>
        <dbReference type="Proteomes" id="UP001062846"/>
    </source>
</evidence>
<organism evidence="1 2">
    <name type="scientific">Rhododendron molle</name>
    <name type="common">Chinese azalea</name>
    <name type="synonym">Azalea mollis</name>
    <dbReference type="NCBI Taxonomy" id="49168"/>
    <lineage>
        <taxon>Eukaryota</taxon>
        <taxon>Viridiplantae</taxon>
        <taxon>Streptophyta</taxon>
        <taxon>Embryophyta</taxon>
        <taxon>Tracheophyta</taxon>
        <taxon>Spermatophyta</taxon>
        <taxon>Magnoliopsida</taxon>
        <taxon>eudicotyledons</taxon>
        <taxon>Gunneridae</taxon>
        <taxon>Pentapetalae</taxon>
        <taxon>asterids</taxon>
        <taxon>Ericales</taxon>
        <taxon>Ericaceae</taxon>
        <taxon>Ericoideae</taxon>
        <taxon>Rhodoreae</taxon>
        <taxon>Rhododendron</taxon>
    </lineage>
</organism>
<gene>
    <name evidence="1" type="ORF">RHMOL_Rhmol12G0109000</name>
</gene>
<proteinExistence type="predicted"/>
<dbReference type="Proteomes" id="UP001062846">
    <property type="component" value="Chromosome 12"/>
</dbReference>